<keyword evidence="2" id="KW-0808">Transferase</keyword>
<evidence type="ECO:0000313" key="3">
    <source>
        <dbReference type="Proteomes" id="UP000263014"/>
    </source>
</evidence>
<dbReference type="PROSITE" id="PS51186">
    <property type="entry name" value="GNAT"/>
    <property type="match status" value="1"/>
</dbReference>
<feature type="domain" description="N-acetyltransferase" evidence="1">
    <location>
        <begin position="161"/>
        <end position="314"/>
    </location>
</feature>
<protein>
    <submittedName>
        <fullName evidence="2">GNAT family N-acetyltransferase</fullName>
    </submittedName>
</protein>
<gene>
    <name evidence="2" type="ORF">DXD79_24390</name>
</gene>
<name>A0A374P1B5_9FIRM</name>
<evidence type="ECO:0000259" key="1">
    <source>
        <dbReference type="PROSITE" id="PS51186"/>
    </source>
</evidence>
<dbReference type="Pfam" id="PF00583">
    <property type="entry name" value="Acetyltransf_1"/>
    <property type="match status" value="1"/>
</dbReference>
<reference evidence="2 3" key="1">
    <citation type="submission" date="2018-08" db="EMBL/GenBank/DDBJ databases">
        <title>A genome reference for cultivated species of the human gut microbiota.</title>
        <authorList>
            <person name="Zou Y."/>
            <person name="Xue W."/>
            <person name="Luo G."/>
        </authorList>
    </citation>
    <scope>NUCLEOTIDE SEQUENCE [LARGE SCALE GENOMIC DNA]</scope>
    <source>
        <strain evidence="2 3">TM09-12</strain>
    </source>
</reference>
<dbReference type="InterPro" id="IPR000182">
    <property type="entry name" value="GNAT_dom"/>
</dbReference>
<proteinExistence type="predicted"/>
<dbReference type="Gene3D" id="3.40.630.30">
    <property type="match status" value="1"/>
</dbReference>
<accession>A0A374P1B5</accession>
<dbReference type="AlphaFoldDB" id="A0A374P1B5"/>
<dbReference type="GO" id="GO:0016747">
    <property type="term" value="F:acyltransferase activity, transferring groups other than amino-acyl groups"/>
    <property type="evidence" value="ECO:0007669"/>
    <property type="project" value="InterPro"/>
</dbReference>
<dbReference type="SUPFAM" id="SSF55729">
    <property type="entry name" value="Acyl-CoA N-acyltransferases (Nat)"/>
    <property type="match status" value="1"/>
</dbReference>
<sequence length="319" mass="36405">MINISAMKEENLSDAVALWICQFNRHCYCNVFPNFIDGGQGTVKSYIKEQIDKGNAIIATKNNTIVGFIAWLYFDFHGERTAFLPVAGHAALLSDELNIYREMYCYASQKWVSDNRFNHLWMTYFDDDNLKNSLYDLGFGSYVIDACQLTSATGHVINQDYKIVFASAADAEALTEVANSSNEYYINSPIFLQRNKYTKDEIMQLIDKNYVLLAWDKDKIAGVLSFSINQSYNFERLTTVDSARIEGIGAYILPDYRGKGMGTALLDKAFAFCKEKGKTYMHVSYESANPNAIQFWPKYFKPAIRSVRRTINKDANTNR</sequence>
<dbReference type="EMBL" id="QSON01000014">
    <property type="protein sequence ID" value="RGI99199.1"/>
    <property type="molecule type" value="Genomic_DNA"/>
</dbReference>
<dbReference type="CDD" id="cd04301">
    <property type="entry name" value="NAT_SF"/>
    <property type="match status" value="1"/>
</dbReference>
<comment type="caution">
    <text evidence="2">The sequence shown here is derived from an EMBL/GenBank/DDBJ whole genome shotgun (WGS) entry which is preliminary data.</text>
</comment>
<dbReference type="RefSeq" id="WP_117631365.1">
    <property type="nucleotide sequence ID" value="NZ_QSON01000014.1"/>
</dbReference>
<organism evidence="2 3">
    <name type="scientific">Hungatella hathewayi</name>
    <dbReference type="NCBI Taxonomy" id="154046"/>
    <lineage>
        <taxon>Bacteria</taxon>
        <taxon>Bacillati</taxon>
        <taxon>Bacillota</taxon>
        <taxon>Clostridia</taxon>
        <taxon>Lachnospirales</taxon>
        <taxon>Lachnospiraceae</taxon>
        <taxon>Hungatella</taxon>
    </lineage>
</organism>
<evidence type="ECO:0000313" key="2">
    <source>
        <dbReference type="EMBL" id="RGI99199.1"/>
    </source>
</evidence>
<dbReference type="InterPro" id="IPR016181">
    <property type="entry name" value="Acyl_CoA_acyltransferase"/>
</dbReference>
<dbReference type="Proteomes" id="UP000263014">
    <property type="component" value="Unassembled WGS sequence"/>
</dbReference>